<accession>A0A839AG93</accession>
<sequence length="141" mass="14978">MDIRRLTATLSVAPQVQAEDMAELAALGFKTVICNRPDGEDAGQPSADAVRDAALAAGLAYHHQPVISGGVTEDDGVAFGELMSQVEKPVLAYCRTGTRCTALWAISQAESQPAQDILDTALEAGYQLEGLRPLLQRRAGR</sequence>
<evidence type="ECO:0000313" key="2">
    <source>
        <dbReference type="EMBL" id="MBA5778880.1"/>
    </source>
</evidence>
<dbReference type="RefSeq" id="WP_182167625.1">
    <property type="nucleotide sequence ID" value="NZ_JACFXV010000064.1"/>
</dbReference>
<proteinExistence type="predicted"/>
<keyword evidence="3" id="KW-1185">Reference proteome</keyword>
<evidence type="ECO:0000259" key="1">
    <source>
        <dbReference type="Pfam" id="PF04273"/>
    </source>
</evidence>
<dbReference type="SUPFAM" id="SSF52799">
    <property type="entry name" value="(Phosphotyrosine protein) phosphatases II"/>
    <property type="match status" value="1"/>
</dbReference>
<dbReference type="GO" id="GO:0016787">
    <property type="term" value="F:hydrolase activity"/>
    <property type="evidence" value="ECO:0007669"/>
    <property type="project" value="InterPro"/>
</dbReference>
<reference evidence="2 3" key="1">
    <citation type="submission" date="2020-07" db="EMBL/GenBank/DDBJ databases">
        <title>Stappia sp., F7233, whole genome shotgun sequencing project.</title>
        <authorList>
            <person name="Jiang S."/>
            <person name="Liu Z.W."/>
            <person name="Du Z.J."/>
        </authorList>
    </citation>
    <scope>NUCLEOTIDE SEQUENCE [LARGE SCALE GENOMIC DNA]</scope>
    <source>
        <strain evidence="2 3">F7233</strain>
    </source>
</reference>
<dbReference type="Pfam" id="PF04273">
    <property type="entry name" value="BLH_phosphatase"/>
    <property type="match status" value="1"/>
</dbReference>
<dbReference type="InterPro" id="IPR029021">
    <property type="entry name" value="Prot-tyrosine_phosphatase-like"/>
</dbReference>
<gene>
    <name evidence="2" type="ORF">H2509_17270</name>
</gene>
<dbReference type="Gene3D" id="3.90.190.10">
    <property type="entry name" value="Protein tyrosine phosphatase superfamily"/>
    <property type="match status" value="1"/>
</dbReference>
<evidence type="ECO:0000313" key="3">
    <source>
        <dbReference type="Proteomes" id="UP000541109"/>
    </source>
</evidence>
<dbReference type="AlphaFoldDB" id="A0A839AG93"/>
<name>A0A839AG93_9HYPH</name>
<dbReference type="InterPro" id="IPR005939">
    <property type="entry name" value="BLH_phosphatase-like"/>
</dbReference>
<dbReference type="Proteomes" id="UP000541109">
    <property type="component" value="Unassembled WGS sequence"/>
</dbReference>
<feature type="domain" description="Beta-lactamase hydrolase-like protein phosphatase-like" evidence="1">
    <location>
        <begin position="2"/>
        <end position="110"/>
    </location>
</feature>
<dbReference type="CDD" id="cd14503">
    <property type="entry name" value="PTP-bact"/>
    <property type="match status" value="1"/>
</dbReference>
<dbReference type="EMBL" id="JACFXV010000064">
    <property type="protein sequence ID" value="MBA5778880.1"/>
    <property type="molecule type" value="Genomic_DNA"/>
</dbReference>
<organism evidence="2 3">
    <name type="scientific">Stappia albiluteola</name>
    <dbReference type="NCBI Taxonomy" id="2758565"/>
    <lineage>
        <taxon>Bacteria</taxon>
        <taxon>Pseudomonadati</taxon>
        <taxon>Pseudomonadota</taxon>
        <taxon>Alphaproteobacteria</taxon>
        <taxon>Hyphomicrobiales</taxon>
        <taxon>Stappiaceae</taxon>
        <taxon>Stappia</taxon>
    </lineage>
</organism>
<dbReference type="NCBIfam" id="TIGR01244">
    <property type="entry name" value="TIGR01244 family sulfur transferase"/>
    <property type="match status" value="1"/>
</dbReference>
<comment type="caution">
    <text evidence="2">The sequence shown here is derived from an EMBL/GenBank/DDBJ whole genome shotgun (WGS) entry which is preliminary data.</text>
</comment>
<protein>
    <submittedName>
        <fullName evidence="2">TIGR01244 family phosphatase</fullName>
    </submittedName>
</protein>